<evidence type="ECO:0000256" key="8">
    <source>
        <dbReference type="ARBA" id="ARBA00023027"/>
    </source>
</evidence>
<dbReference type="EMBL" id="CP001804">
    <property type="protein sequence ID" value="ACY17093.1"/>
    <property type="molecule type" value="Genomic_DNA"/>
</dbReference>
<comment type="similarity">
    <text evidence="13">Belongs to the enoyl-CoA hydratase/isomerase family.</text>
</comment>
<dbReference type="GO" id="GO:0006635">
    <property type="term" value="P:fatty acid beta-oxidation"/>
    <property type="evidence" value="ECO:0007669"/>
    <property type="project" value="UniProtKB-UniPathway"/>
</dbReference>
<dbReference type="InterPro" id="IPR029045">
    <property type="entry name" value="ClpP/crotonase-like_dom_sf"/>
</dbReference>
<dbReference type="GO" id="GO:0016509">
    <property type="term" value="F:long-chain (3S)-3-hydroxyacyl-CoA dehydrogenase (NAD+) activity"/>
    <property type="evidence" value="ECO:0007669"/>
    <property type="project" value="TreeGrafter"/>
</dbReference>
<keyword evidence="7" id="KW-0560">Oxidoreductase</keyword>
<comment type="similarity">
    <text evidence="2">In the central section; belongs to the 3-hydroxyacyl-CoA dehydrogenase family.</text>
</comment>
<feature type="domain" description="3-hydroxyacyl-CoA dehydrogenase C-terminal" evidence="14">
    <location>
        <begin position="290"/>
        <end position="353"/>
    </location>
</feature>
<evidence type="ECO:0000256" key="11">
    <source>
        <dbReference type="ARBA" id="ARBA00023268"/>
    </source>
</evidence>
<dbReference type="InterPro" id="IPR018376">
    <property type="entry name" value="Enoyl-CoA_hyd/isom_CS"/>
</dbReference>
<comment type="catalytic activity">
    <reaction evidence="12">
        <text>a (3S)-3-hydroxyacyl-CoA + NAD(+) = a 3-oxoacyl-CoA + NADH + H(+)</text>
        <dbReference type="Rhea" id="RHEA:22432"/>
        <dbReference type="ChEBI" id="CHEBI:15378"/>
        <dbReference type="ChEBI" id="CHEBI:57318"/>
        <dbReference type="ChEBI" id="CHEBI:57540"/>
        <dbReference type="ChEBI" id="CHEBI:57945"/>
        <dbReference type="ChEBI" id="CHEBI:90726"/>
        <dbReference type="EC" id="1.1.1.35"/>
    </reaction>
</comment>
<dbReference type="InterPro" id="IPR006108">
    <property type="entry name" value="3HC_DH_C"/>
</dbReference>
<reference evidence="16 17" key="1">
    <citation type="journal article" date="2010" name="Stand. Genomic Sci.">
        <title>Complete genome sequence of Haliangium ochraceum type strain (SMP-2).</title>
        <authorList>
            <consortium name="US DOE Joint Genome Institute (JGI-PGF)"/>
            <person name="Ivanova N."/>
            <person name="Daum C."/>
            <person name="Lang E."/>
            <person name="Abt B."/>
            <person name="Kopitz M."/>
            <person name="Saunders E."/>
            <person name="Lapidus A."/>
            <person name="Lucas S."/>
            <person name="Glavina Del Rio T."/>
            <person name="Nolan M."/>
            <person name="Tice H."/>
            <person name="Copeland A."/>
            <person name="Cheng J.F."/>
            <person name="Chen F."/>
            <person name="Bruce D."/>
            <person name="Goodwin L."/>
            <person name="Pitluck S."/>
            <person name="Mavromatis K."/>
            <person name="Pati A."/>
            <person name="Mikhailova N."/>
            <person name="Chen A."/>
            <person name="Palaniappan K."/>
            <person name="Land M."/>
            <person name="Hauser L."/>
            <person name="Chang Y.J."/>
            <person name="Jeffries C.D."/>
            <person name="Detter J.C."/>
            <person name="Brettin T."/>
            <person name="Rohde M."/>
            <person name="Goker M."/>
            <person name="Bristow J."/>
            <person name="Markowitz V."/>
            <person name="Eisen J.A."/>
            <person name="Hugenholtz P."/>
            <person name="Kyrpides N.C."/>
            <person name="Klenk H.P."/>
        </authorList>
    </citation>
    <scope>NUCLEOTIDE SEQUENCE [LARGE SCALE GENOMIC DNA]</scope>
    <source>
        <strain evidence="17">DSM 14365 / CIP 107738 / JCM 11303 / AJ 13395 / SMP-2</strain>
    </source>
</reference>
<keyword evidence="9" id="KW-0443">Lipid metabolism</keyword>
<dbReference type="UniPathway" id="UPA00659"/>
<evidence type="ECO:0000256" key="5">
    <source>
        <dbReference type="ARBA" id="ARBA00022832"/>
    </source>
</evidence>
<dbReference type="AlphaFoldDB" id="D0LQ56"/>
<dbReference type="Gene3D" id="3.40.50.720">
    <property type="entry name" value="NAD(P)-binding Rossmann-like Domain"/>
    <property type="match status" value="1"/>
</dbReference>
<dbReference type="PROSITE" id="PS00166">
    <property type="entry name" value="ENOYL_COA_HYDRATASE"/>
    <property type="match status" value="1"/>
</dbReference>
<proteinExistence type="inferred from homology"/>
<name>D0LQ56_HALO1</name>
<dbReference type="SUPFAM" id="SSF52096">
    <property type="entry name" value="ClpP/crotonase"/>
    <property type="match status" value="1"/>
</dbReference>
<evidence type="ECO:0000256" key="13">
    <source>
        <dbReference type="RuleBase" id="RU003707"/>
    </source>
</evidence>
<evidence type="ECO:0000313" key="16">
    <source>
        <dbReference type="EMBL" id="ACY17093.1"/>
    </source>
</evidence>
<dbReference type="Pfam" id="PF00378">
    <property type="entry name" value="ECH_1"/>
    <property type="match status" value="1"/>
</dbReference>
<dbReference type="PANTHER" id="PTHR43612:SF3">
    <property type="entry name" value="TRIFUNCTIONAL ENZYME SUBUNIT ALPHA, MITOCHONDRIAL"/>
    <property type="match status" value="1"/>
</dbReference>
<evidence type="ECO:0000313" key="17">
    <source>
        <dbReference type="Proteomes" id="UP000001880"/>
    </source>
</evidence>
<dbReference type="STRING" id="502025.Hoch_4602"/>
<dbReference type="PANTHER" id="PTHR43612">
    <property type="entry name" value="TRIFUNCTIONAL ENZYME SUBUNIT ALPHA"/>
    <property type="match status" value="1"/>
</dbReference>
<dbReference type="GO" id="GO:0004300">
    <property type="term" value="F:enoyl-CoA hydratase activity"/>
    <property type="evidence" value="ECO:0007669"/>
    <property type="project" value="UniProtKB-EC"/>
</dbReference>
<evidence type="ECO:0000256" key="1">
    <source>
        <dbReference type="ARBA" id="ARBA00005005"/>
    </source>
</evidence>
<keyword evidence="11" id="KW-0511">Multifunctional enzyme</keyword>
<evidence type="ECO:0000256" key="10">
    <source>
        <dbReference type="ARBA" id="ARBA00023239"/>
    </source>
</evidence>
<evidence type="ECO:0000256" key="2">
    <source>
        <dbReference type="ARBA" id="ARBA00007005"/>
    </source>
</evidence>
<keyword evidence="10" id="KW-0456">Lyase</keyword>
<dbReference type="GO" id="GO:0016853">
    <property type="term" value="F:isomerase activity"/>
    <property type="evidence" value="ECO:0007669"/>
    <property type="project" value="UniProtKB-KW"/>
</dbReference>
<dbReference type="Gene3D" id="3.90.226.10">
    <property type="entry name" value="2-enoyl-CoA Hydratase, Chain A, domain 1"/>
    <property type="match status" value="1"/>
</dbReference>
<evidence type="ECO:0000256" key="9">
    <source>
        <dbReference type="ARBA" id="ARBA00023098"/>
    </source>
</evidence>
<dbReference type="Gene3D" id="1.10.1040.50">
    <property type="match status" value="1"/>
</dbReference>
<dbReference type="Proteomes" id="UP000001880">
    <property type="component" value="Chromosome"/>
</dbReference>
<feature type="domain" description="3-hydroxyacyl-CoA dehydrogenase NAD binding" evidence="15">
    <location>
        <begin position="3"/>
        <end position="183"/>
    </location>
</feature>
<comment type="pathway">
    <text evidence="1">Lipid metabolism; fatty acid beta-oxidation.</text>
</comment>
<gene>
    <name evidence="16" type="ordered locus">Hoch_4602</name>
</gene>
<dbReference type="KEGG" id="hoh:Hoch_4602"/>
<evidence type="ECO:0000256" key="12">
    <source>
        <dbReference type="ARBA" id="ARBA00049556"/>
    </source>
</evidence>
<accession>D0LQ56</accession>
<keyword evidence="8" id="KW-0520">NAD</keyword>
<keyword evidence="16" id="KW-0413">Isomerase</keyword>
<dbReference type="RefSeq" id="WP_012829691.1">
    <property type="nucleotide sequence ID" value="NC_013440.1"/>
</dbReference>
<dbReference type="InterPro" id="IPR050136">
    <property type="entry name" value="FA_oxidation_alpha_subunit"/>
</dbReference>
<keyword evidence="5" id="KW-0276">Fatty acid metabolism</keyword>
<dbReference type="eggNOG" id="COG1024">
    <property type="taxonomic scope" value="Bacteria"/>
</dbReference>
<dbReference type="OrthoDB" id="5365311at2"/>
<keyword evidence="17" id="KW-1185">Reference proteome</keyword>
<evidence type="ECO:0000256" key="6">
    <source>
        <dbReference type="ARBA" id="ARBA00022963"/>
    </source>
</evidence>
<dbReference type="GO" id="GO:0070403">
    <property type="term" value="F:NAD+ binding"/>
    <property type="evidence" value="ECO:0007669"/>
    <property type="project" value="InterPro"/>
</dbReference>
<evidence type="ECO:0000256" key="3">
    <source>
        <dbReference type="ARBA" id="ARBA00008750"/>
    </source>
</evidence>
<dbReference type="EC" id="4.2.1.17" evidence="4"/>
<protein>
    <recommendedName>
        <fullName evidence="4">enoyl-CoA hydratase</fullName>
        <ecNumber evidence="4">4.2.1.17</ecNumber>
    </recommendedName>
</protein>
<dbReference type="eggNOG" id="COG1250">
    <property type="taxonomic scope" value="Bacteria"/>
</dbReference>
<evidence type="ECO:0000259" key="14">
    <source>
        <dbReference type="Pfam" id="PF00725"/>
    </source>
</evidence>
<dbReference type="CDD" id="cd06558">
    <property type="entry name" value="crotonase-like"/>
    <property type="match status" value="1"/>
</dbReference>
<dbReference type="InterPro" id="IPR001753">
    <property type="entry name" value="Enoyl-CoA_hydra/iso"/>
</dbReference>
<dbReference type="InterPro" id="IPR036291">
    <property type="entry name" value="NAD(P)-bd_dom_sf"/>
</dbReference>
<comment type="similarity">
    <text evidence="3">In the N-terminal section; belongs to the enoyl-CoA hydratase/isomerase family.</text>
</comment>
<dbReference type="InterPro" id="IPR008927">
    <property type="entry name" value="6-PGluconate_DH-like_C_sf"/>
</dbReference>
<dbReference type="InterPro" id="IPR013328">
    <property type="entry name" value="6PGD_dom2"/>
</dbReference>
<dbReference type="Pfam" id="PF00725">
    <property type="entry name" value="3HCDH"/>
    <property type="match status" value="1"/>
</dbReference>
<dbReference type="HOGENOM" id="CLU_010448_2_1_7"/>
<sequence>MIVGVIGSGAIGPDLAYGFASALASVPGARVYLHDIKQEALDAGMQRIRGYIAKGLARGKISERVAGALETVLVPTLSLADLAPCSYVLEAATEELGVKRAILRSLEDTVDSECLIGFATSGLPRAIIAAEVKHPERCFVNHPFYPAWRSLPVEVVLSGSPAHGQRMLATLEALGKVPVITADAPCFAADDIFCNYCSEAARIVEEGIANPAQVDAIVHGAIGGGGPLNVLDATRGNLLTVHCQELMRDADTGTPWFEPPAILRERGDALWHDPKAPHDPAFDEALRERVLDRILAVLLARTVFVLDHGICAATELDWMTRTALGFRTGLVDLVDELGPERVAELCQRYAAEHPGFVIPDSIREQHKPRFYGNLRVTRQDELAIVRIFRPEVKNALDRRTLSELDHLMAALSADDSVEGVVLSSAGGALAGADITELARVRTTEEAVSTCAFGQAVLNRIAAMDKPVVAAVDGPVLGGGAELSMACHARVVGPRLSMGQPEVNLGIIPGYGGTQRLPRLIGVERALAMMRTAQSIDAQTACEWGWASGTPMVDFVGAAATLIRSHLAGEAELAPLDPAPMSVPAAAAPVDIGHRSRVIDEILVDVVQSGLRAPLSEGLATEAAGFGRCVLTVDLDIGLKNFMQNGPRVPALFLHE</sequence>
<dbReference type="Pfam" id="PF02737">
    <property type="entry name" value="3HCDH_N"/>
    <property type="match status" value="1"/>
</dbReference>
<evidence type="ECO:0000259" key="15">
    <source>
        <dbReference type="Pfam" id="PF02737"/>
    </source>
</evidence>
<keyword evidence="6" id="KW-0442">Lipid degradation</keyword>
<dbReference type="SUPFAM" id="SSF48179">
    <property type="entry name" value="6-phosphogluconate dehydrogenase C-terminal domain-like"/>
    <property type="match status" value="2"/>
</dbReference>
<evidence type="ECO:0000256" key="4">
    <source>
        <dbReference type="ARBA" id="ARBA00012076"/>
    </source>
</evidence>
<dbReference type="SUPFAM" id="SSF51735">
    <property type="entry name" value="NAD(P)-binding Rossmann-fold domains"/>
    <property type="match status" value="1"/>
</dbReference>
<organism evidence="16 17">
    <name type="scientific">Haliangium ochraceum (strain DSM 14365 / JCM 11303 / SMP-2)</name>
    <dbReference type="NCBI Taxonomy" id="502025"/>
    <lineage>
        <taxon>Bacteria</taxon>
        <taxon>Pseudomonadati</taxon>
        <taxon>Myxococcota</taxon>
        <taxon>Polyangia</taxon>
        <taxon>Haliangiales</taxon>
        <taxon>Kofleriaceae</taxon>
        <taxon>Haliangium</taxon>
    </lineage>
</organism>
<dbReference type="InterPro" id="IPR006176">
    <property type="entry name" value="3-OHacyl-CoA_DH_NAD-bd"/>
</dbReference>
<dbReference type="Gene3D" id="1.10.1040.10">
    <property type="entry name" value="N-(1-d-carboxylethyl)-l-norvaline Dehydrogenase, domain 2"/>
    <property type="match status" value="1"/>
</dbReference>
<evidence type="ECO:0000256" key="7">
    <source>
        <dbReference type="ARBA" id="ARBA00023002"/>
    </source>
</evidence>